<reference evidence="3" key="1">
    <citation type="journal article" date="2019" name="Int. J. Syst. Evol. Microbiol.">
        <title>The Global Catalogue of Microorganisms (GCM) 10K type strain sequencing project: providing services to taxonomists for standard genome sequencing and annotation.</title>
        <authorList>
            <consortium name="The Broad Institute Genomics Platform"/>
            <consortium name="The Broad Institute Genome Sequencing Center for Infectious Disease"/>
            <person name="Wu L."/>
            <person name="Ma J."/>
        </authorList>
    </citation>
    <scope>NUCLEOTIDE SEQUENCE [LARGE SCALE GENOMIC DNA]</scope>
    <source>
        <strain evidence="3">CGMCC 4.7132</strain>
    </source>
</reference>
<sequence length="300" mass="33322">MAHVRGPSVRRRRLAVELRALRERAGFTGDQVAEALGWSASKVSRVETAHVGVRAKDLQALLDLYSVPESRRAALLTLARTDNQRGWWDMYDSIPTEYANYISLEAAACGIQRYDLLLIHGLLQTEGYARAIIRSGLMSLAPVQEVDRRVEIRLTRQEALRRPDPLHLWVVLDEAALRRVVGGTEVMRAQCEHLVAEAGRPNVTLQVLPNVLGAHPGAVGAFSIMEFPGKYDPAVVYVETMASSLYIENDADVHRYSLVFDQLRAMALGPDESLELIGRIAEGLETEKAGDVGCRRQYHG</sequence>
<dbReference type="Pfam" id="PF13560">
    <property type="entry name" value="HTH_31"/>
    <property type="match status" value="1"/>
</dbReference>
<keyword evidence="3" id="KW-1185">Reference proteome</keyword>
<evidence type="ECO:0000259" key="1">
    <source>
        <dbReference type="PROSITE" id="PS50943"/>
    </source>
</evidence>
<evidence type="ECO:0000313" key="2">
    <source>
        <dbReference type="EMBL" id="MFC4534578.1"/>
    </source>
</evidence>
<dbReference type="Proteomes" id="UP001596004">
    <property type="component" value="Unassembled WGS sequence"/>
</dbReference>
<proteinExistence type="predicted"/>
<organism evidence="2 3">
    <name type="scientific">Sphaerisporangium dianthi</name>
    <dbReference type="NCBI Taxonomy" id="1436120"/>
    <lineage>
        <taxon>Bacteria</taxon>
        <taxon>Bacillati</taxon>
        <taxon>Actinomycetota</taxon>
        <taxon>Actinomycetes</taxon>
        <taxon>Streptosporangiales</taxon>
        <taxon>Streptosporangiaceae</taxon>
        <taxon>Sphaerisporangium</taxon>
    </lineage>
</organism>
<protein>
    <submittedName>
        <fullName evidence="2">Helix-turn-helix domain-containing protein</fullName>
    </submittedName>
</protein>
<evidence type="ECO:0000313" key="3">
    <source>
        <dbReference type="Proteomes" id="UP001596004"/>
    </source>
</evidence>
<feature type="domain" description="HTH cro/C1-type" evidence="1">
    <location>
        <begin position="18"/>
        <end position="72"/>
    </location>
</feature>
<dbReference type="Gene3D" id="1.10.260.40">
    <property type="entry name" value="lambda repressor-like DNA-binding domains"/>
    <property type="match status" value="1"/>
</dbReference>
<dbReference type="RefSeq" id="WP_380845491.1">
    <property type="nucleotide sequence ID" value="NZ_JBHSFP010000023.1"/>
</dbReference>
<dbReference type="EMBL" id="JBHSFP010000023">
    <property type="protein sequence ID" value="MFC4534578.1"/>
    <property type="molecule type" value="Genomic_DNA"/>
</dbReference>
<name>A0ABV9CQC6_9ACTN</name>
<gene>
    <name evidence="2" type="ORF">ACFO60_27790</name>
</gene>
<dbReference type="SMART" id="SM00530">
    <property type="entry name" value="HTH_XRE"/>
    <property type="match status" value="1"/>
</dbReference>
<comment type="caution">
    <text evidence="2">The sequence shown here is derived from an EMBL/GenBank/DDBJ whole genome shotgun (WGS) entry which is preliminary data.</text>
</comment>
<dbReference type="PROSITE" id="PS50943">
    <property type="entry name" value="HTH_CROC1"/>
    <property type="match status" value="1"/>
</dbReference>
<dbReference type="Pfam" id="PF19054">
    <property type="entry name" value="DUF5753"/>
    <property type="match status" value="1"/>
</dbReference>
<accession>A0ABV9CQC6</accession>
<dbReference type="SUPFAM" id="SSF47413">
    <property type="entry name" value="lambda repressor-like DNA-binding domains"/>
    <property type="match status" value="1"/>
</dbReference>
<dbReference type="InterPro" id="IPR010982">
    <property type="entry name" value="Lambda_DNA-bd_dom_sf"/>
</dbReference>
<dbReference type="InterPro" id="IPR043917">
    <property type="entry name" value="DUF5753"/>
</dbReference>
<dbReference type="CDD" id="cd00093">
    <property type="entry name" value="HTH_XRE"/>
    <property type="match status" value="1"/>
</dbReference>
<dbReference type="InterPro" id="IPR001387">
    <property type="entry name" value="Cro/C1-type_HTH"/>
</dbReference>